<evidence type="ECO:0000256" key="6">
    <source>
        <dbReference type="ARBA" id="ARBA00022723"/>
    </source>
</evidence>
<reference evidence="14" key="1">
    <citation type="journal article" date="2021" name="Mol. Ecol. Resour.">
        <title>Phylogenomic analyses of the genus Drosophila reveals genomic signals of climate adaptation.</title>
        <authorList>
            <person name="Li F."/>
            <person name="Rane R.V."/>
            <person name="Luria V."/>
            <person name="Xiong Z."/>
            <person name="Chen J."/>
            <person name="Li Z."/>
            <person name="Catullo R.A."/>
            <person name="Griffin P.C."/>
            <person name="Schiffer M."/>
            <person name="Pearce S."/>
            <person name="Lee S.F."/>
            <person name="McElroy K."/>
            <person name="Stocker A."/>
            <person name="Shirriffs J."/>
            <person name="Cockerell F."/>
            <person name="Coppin C."/>
            <person name="Sgro C.M."/>
            <person name="Karger A."/>
            <person name="Cain J.W."/>
            <person name="Weber J.A."/>
            <person name="Santpere G."/>
            <person name="Kirschner M.W."/>
            <person name="Hoffmann A.A."/>
            <person name="Oakeshott J.G."/>
            <person name="Zhang G."/>
        </authorList>
    </citation>
    <scope>NUCLEOTIDE SEQUENCE</scope>
    <source>
        <strain evidence="14">BGI-SZ-2011g</strain>
    </source>
</reference>
<dbReference type="SMART" id="SM00702">
    <property type="entry name" value="P4Hc"/>
    <property type="match status" value="1"/>
</dbReference>
<dbReference type="InterPro" id="IPR011990">
    <property type="entry name" value="TPR-like_helical_dom_sf"/>
</dbReference>
<dbReference type="PANTHER" id="PTHR10869:SF216">
    <property type="entry name" value="PROCOLLAGEN-PROLINE 4-DIOXYGENASE"/>
    <property type="match status" value="1"/>
</dbReference>
<keyword evidence="12" id="KW-0325">Glycoprotein</keyword>
<feature type="non-terminal residue" evidence="14">
    <location>
        <position position="424"/>
    </location>
</feature>
<gene>
    <name evidence="14" type="ORF">KR093_011722</name>
</gene>
<evidence type="ECO:0000313" key="15">
    <source>
        <dbReference type="Proteomes" id="UP001200034"/>
    </source>
</evidence>
<dbReference type="InterPro" id="IPR005123">
    <property type="entry name" value="Oxoglu/Fe-dep_dioxygenase_dom"/>
</dbReference>
<dbReference type="InterPro" id="IPR013547">
    <property type="entry name" value="P4H_N"/>
</dbReference>
<feature type="domain" description="Fe2OG dioxygenase" evidence="13">
    <location>
        <begin position="323"/>
        <end position="424"/>
    </location>
</feature>
<dbReference type="GO" id="GO:0031418">
    <property type="term" value="F:L-ascorbic acid binding"/>
    <property type="evidence" value="ECO:0007669"/>
    <property type="project" value="UniProtKB-KW"/>
</dbReference>
<feature type="non-terminal residue" evidence="14">
    <location>
        <position position="1"/>
    </location>
</feature>
<accession>A0AAD4K3I1</accession>
<proteinExistence type="inferred from homology"/>
<comment type="cofactor">
    <cofactor evidence="1">
        <name>L-ascorbate</name>
        <dbReference type="ChEBI" id="CHEBI:38290"/>
    </cofactor>
</comment>
<dbReference type="Gene3D" id="2.60.120.620">
    <property type="entry name" value="q2cbj1_9rhob like domain"/>
    <property type="match status" value="1"/>
</dbReference>
<comment type="subcellular location">
    <subcellularLocation>
        <location evidence="3">Endoplasmic reticulum lumen</location>
    </subcellularLocation>
</comment>
<evidence type="ECO:0000256" key="7">
    <source>
        <dbReference type="ARBA" id="ARBA00022824"/>
    </source>
</evidence>
<evidence type="ECO:0000256" key="12">
    <source>
        <dbReference type="ARBA" id="ARBA00023180"/>
    </source>
</evidence>
<dbReference type="Pfam" id="PF08336">
    <property type="entry name" value="P4Ha_N"/>
    <property type="match status" value="1"/>
</dbReference>
<keyword evidence="15" id="KW-1185">Reference proteome</keyword>
<evidence type="ECO:0000256" key="2">
    <source>
        <dbReference type="ARBA" id="ARBA00002035"/>
    </source>
</evidence>
<keyword evidence="6" id="KW-0479">Metal-binding</keyword>
<comment type="caution">
    <text evidence="14">The sequence shown here is derived from an EMBL/GenBank/DDBJ whole genome shotgun (WGS) entry which is preliminary data.</text>
</comment>
<keyword evidence="9" id="KW-0223">Dioxygenase</keyword>
<evidence type="ECO:0000256" key="10">
    <source>
        <dbReference type="ARBA" id="ARBA00023002"/>
    </source>
</evidence>
<evidence type="ECO:0000256" key="5">
    <source>
        <dbReference type="ARBA" id="ARBA00012269"/>
    </source>
</evidence>
<comment type="similarity">
    <text evidence="4">Belongs to the P4HA family.</text>
</comment>
<dbReference type="EMBL" id="JAJJHW010002585">
    <property type="protein sequence ID" value="KAH8372496.1"/>
    <property type="molecule type" value="Genomic_DNA"/>
</dbReference>
<evidence type="ECO:0000313" key="14">
    <source>
        <dbReference type="EMBL" id="KAH8372496.1"/>
    </source>
</evidence>
<evidence type="ECO:0000256" key="1">
    <source>
        <dbReference type="ARBA" id="ARBA00001961"/>
    </source>
</evidence>
<keyword evidence="7" id="KW-0256">Endoplasmic reticulum</keyword>
<dbReference type="EC" id="1.14.11.2" evidence="5"/>
<dbReference type="AlphaFoldDB" id="A0AAD4K3I1"/>
<evidence type="ECO:0000256" key="9">
    <source>
        <dbReference type="ARBA" id="ARBA00022964"/>
    </source>
</evidence>
<comment type="function">
    <text evidence="2">Catalyzes the post-translational formation of 4-hydroxyproline in -Xaa-Pro-Gly- sequences in collagens and other proteins.</text>
</comment>
<sequence length="424" mass="48435">REKYVSNPLKAFSLVRRVTEDWTHLQVYTKRKPGQEALAAMKKLVDGKIKLRNLKSMMQRIARIEQIYDLKSVDVAQGRLLGQHFNKEFSLRDCLAIAKHKYGSGDYTRSAIWYHQAIQHKAEPNSRAYDEAIGKPASTLRRNFVMATLMHAARIRHPNDTHKALQAKVDAALQKMSSIQLEKHVQQQLARDVDEFVAEAHKLQPPVSDFERGCRGQFVRRANLHCRYNHSTHPFLRLAPFRMEEINHDPYIVMFHNVFYDSELAEMRSLAVDMSDGYSGNVTAKQAESLDVVAHIAWLVHKSPFLQRLNRRISHMTGLDVSEFKALQVANFGLGGYFEPHYDYMDGERVMAESIAGLGDRLASIIFYSSDVPQGGMTTFPEIQVAVTPQKGSSLFWYNLFDDGRQDSRTLHSVCPVIVGSRWS</sequence>
<dbReference type="PANTHER" id="PTHR10869">
    <property type="entry name" value="PROLYL 4-HYDROXYLASE ALPHA SUBUNIT"/>
    <property type="match status" value="1"/>
</dbReference>
<evidence type="ECO:0000256" key="3">
    <source>
        <dbReference type="ARBA" id="ARBA00004319"/>
    </source>
</evidence>
<keyword evidence="10" id="KW-0560">Oxidoreductase</keyword>
<dbReference type="Gene3D" id="6.10.140.1460">
    <property type="match status" value="1"/>
</dbReference>
<dbReference type="Proteomes" id="UP001200034">
    <property type="component" value="Unassembled WGS sequence"/>
</dbReference>
<evidence type="ECO:0000256" key="8">
    <source>
        <dbReference type="ARBA" id="ARBA00022896"/>
    </source>
</evidence>
<evidence type="ECO:0000259" key="13">
    <source>
        <dbReference type="PROSITE" id="PS51471"/>
    </source>
</evidence>
<dbReference type="GO" id="GO:0005506">
    <property type="term" value="F:iron ion binding"/>
    <property type="evidence" value="ECO:0007669"/>
    <property type="project" value="InterPro"/>
</dbReference>
<dbReference type="GO" id="GO:0004656">
    <property type="term" value="F:procollagen-proline 4-dioxygenase activity"/>
    <property type="evidence" value="ECO:0007669"/>
    <property type="project" value="UniProtKB-EC"/>
</dbReference>
<keyword evidence="11" id="KW-0408">Iron</keyword>
<dbReference type="Pfam" id="PF13640">
    <property type="entry name" value="2OG-FeII_Oxy_3"/>
    <property type="match status" value="1"/>
</dbReference>
<evidence type="ECO:0000256" key="4">
    <source>
        <dbReference type="ARBA" id="ARBA00006511"/>
    </source>
</evidence>
<dbReference type="GO" id="GO:0005788">
    <property type="term" value="C:endoplasmic reticulum lumen"/>
    <property type="evidence" value="ECO:0007669"/>
    <property type="project" value="UniProtKB-SubCell"/>
</dbReference>
<dbReference type="PROSITE" id="PS51471">
    <property type="entry name" value="FE2OG_OXY"/>
    <property type="match status" value="1"/>
</dbReference>
<evidence type="ECO:0000256" key="11">
    <source>
        <dbReference type="ARBA" id="ARBA00023004"/>
    </source>
</evidence>
<organism evidence="14 15">
    <name type="scientific">Drosophila rubida</name>
    <dbReference type="NCBI Taxonomy" id="30044"/>
    <lineage>
        <taxon>Eukaryota</taxon>
        <taxon>Metazoa</taxon>
        <taxon>Ecdysozoa</taxon>
        <taxon>Arthropoda</taxon>
        <taxon>Hexapoda</taxon>
        <taxon>Insecta</taxon>
        <taxon>Pterygota</taxon>
        <taxon>Neoptera</taxon>
        <taxon>Endopterygota</taxon>
        <taxon>Diptera</taxon>
        <taxon>Brachycera</taxon>
        <taxon>Muscomorpha</taxon>
        <taxon>Ephydroidea</taxon>
        <taxon>Drosophilidae</taxon>
        <taxon>Drosophila</taxon>
    </lineage>
</organism>
<dbReference type="InterPro" id="IPR006620">
    <property type="entry name" value="Pro_4_hyd_alph"/>
</dbReference>
<dbReference type="InterPro" id="IPR044862">
    <property type="entry name" value="Pro_4_hyd_alph_FE2OG_OXY"/>
</dbReference>
<name>A0AAD4K3I1_9MUSC</name>
<dbReference type="Gene3D" id="1.25.40.10">
    <property type="entry name" value="Tetratricopeptide repeat domain"/>
    <property type="match status" value="1"/>
</dbReference>
<dbReference type="InterPro" id="IPR045054">
    <property type="entry name" value="P4HA-like"/>
</dbReference>
<protein>
    <recommendedName>
        <fullName evidence="5">procollagen-proline 4-dioxygenase</fullName>
        <ecNumber evidence="5">1.14.11.2</ecNumber>
    </recommendedName>
</protein>
<keyword evidence="8" id="KW-0847">Vitamin C</keyword>